<gene>
    <name evidence="2" type="ORF">Acr_07g0013010</name>
</gene>
<comment type="caution">
    <text evidence="2">The sequence shown here is derived from an EMBL/GenBank/DDBJ whole genome shotgun (WGS) entry which is preliminary data.</text>
</comment>
<name>A0A7J0EXC6_9ERIC</name>
<sequence length="110" mass="12695">MQSNQLFKRHEISTPVDLIRTEPEKPIDKNSLTRSEGQKKKRKLAEGTSEASAVGIAELQDAITNLRIEFDTQMIGFEEQFGRHTTMLQEIKGMLIRMQSKDEEEEEEED</sequence>
<dbReference type="EMBL" id="BJWL01000007">
    <property type="protein sequence ID" value="GFY91105.1"/>
    <property type="molecule type" value="Genomic_DNA"/>
</dbReference>
<feature type="region of interest" description="Disordered" evidence="1">
    <location>
        <begin position="1"/>
        <end position="51"/>
    </location>
</feature>
<protein>
    <submittedName>
        <fullName evidence="2">Uncharacterized protein</fullName>
    </submittedName>
</protein>
<proteinExistence type="predicted"/>
<accession>A0A7J0EXC6</accession>
<dbReference type="Proteomes" id="UP000585474">
    <property type="component" value="Unassembled WGS sequence"/>
</dbReference>
<evidence type="ECO:0000313" key="3">
    <source>
        <dbReference type="Proteomes" id="UP000585474"/>
    </source>
</evidence>
<keyword evidence="3" id="KW-1185">Reference proteome</keyword>
<organism evidence="2 3">
    <name type="scientific">Actinidia rufa</name>
    <dbReference type="NCBI Taxonomy" id="165716"/>
    <lineage>
        <taxon>Eukaryota</taxon>
        <taxon>Viridiplantae</taxon>
        <taxon>Streptophyta</taxon>
        <taxon>Embryophyta</taxon>
        <taxon>Tracheophyta</taxon>
        <taxon>Spermatophyta</taxon>
        <taxon>Magnoliopsida</taxon>
        <taxon>eudicotyledons</taxon>
        <taxon>Gunneridae</taxon>
        <taxon>Pentapetalae</taxon>
        <taxon>asterids</taxon>
        <taxon>Ericales</taxon>
        <taxon>Actinidiaceae</taxon>
        <taxon>Actinidia</taxon>
    </lineage>
</organism>
<reference evidence="2 3" key="1">
    <citation type="submission" date="2019-07" db="EMBL/GenBank/DDBJ databases">
        <title>De Novo Assembly of kiwifruit Actinidia rufa.</title>
        <authorList>
            <person name="Sugita-Konishi S."/>
            <person name="Sato K."/>
            <person name="Mori E."/>
            <person name="Abe Y."/>
            <person name="Kisaki G."/>
            <person name="Hamano K."/>
            <person name="Suezawa K."/>
            <person name="Otani M."/>
            <person name="Fukuda T."/>
            <person name="Manabe T."/>
            <person name="Gomi K."/>
            <person name="Tabuchi M."/>
            <person name="Akimitsu K."/>
            <person name="Kataoka I."/>
        </authorList>
    </citation>
    <scope>NUCLEOTIDE SEQUENCE [LARGE SCALE GENOMIC DNA]</scope>
    <source>
        <strain evidence="3">cv. Fuchu</strain>
    </source>
</reference>
<dbReference type="AlphaFoldDB" id="A0A7J0EXC6"/>
<feature type="compositionally biased region" description="Basic and acidic residues" evidence="1">
    <location>
        <begin position="19"/>
        <end position="28"/>
    </location>
</feature>
<evidence type="ECO:0000313" key="2">
    <source>
        <dbReference type="EMBL" id="GFY91105.1"/>
    </source>
</evidence>
<evidence type="ECO:0000256" key="1">
    <source>
        <dbReference type="SAM" id="MobiDB-lite"/>
    </source>
</evidence>